<name>A0A396IG45_MEDTR</name>
<dbReference type="AlphaFoldDB" id="A0A396IG45"/>
<accession>A0A396IG45</accession>
<comment type="caution">
    <text evidence="1">The sequence shown here is derived from an EMBL/GenBank/DDBJ whole genome shotgun (WGS) entry which is preliminary data.</text>
</comment>
<dbReference type="Proteomes" id="UP000265566">
    <property type="component" value="Chromosome 4"/>
</dbReference>
<dbReference type="Gramene" id="rna25890">
    <property type="protein sequence ID" value="RHN63214.1"/>
    <property type="gene ID" value="gene25890"/>
</dbReference>
<dbReference type="EMBL" id="PSQE01000004">
    <property type="protein sequence ID" value="RHN63214.1"/>
    <property type="molecule type" value="Genomic_DNA"/>
</dbReference>
<reference evidence="1" key="1">
    <citation type="journal article" date="2018" name="Nat. Plants">
        <title>Whole-genome landscape of Medicago truncatula symbiotic genes.</title>
        <authorList>
            <person name="Pecrix Y."/>
            <person name="Gamas P."/>
            <person name="Carrere S."/>
        </authorList>
    </citation>
    <scope>NUCLEOTIDE SEQUENCE</scope>
    <source>
        <tissue evidence="1">Leaves</tissue>
    </source>
</reference>
<proteinExistence type="predicted"/>
<sequence>MREKVVAKVITKWMFKYHFSVIYVNYADMNERLLVSLVSCHQNPSFFSFNDKEKV</sequence>
<organism evidence="1">
    <name type="scientific">Medicago truncatula</name>
    <name type="common">Barrel medic</name>
    <name type="synonym">Medicago tribuloides</name>
    <dbReference type="NCBI Taxonomy" id="3880"/>
    <lineage>
        <taxon>Eukaryota</taxon>
        <taxon>Viridiplantae</taxon>
        <taxon>Streptophyta</taxon>
        <taxon>Embryophyta</taxon>
        <taxon>Tracheophyta</taxon>
        <taxon>Spermatophyta</taxon>
        <taxon>Magnoliopsida</taxon>
        <taxon>eudicotyledons</taxon>
        <taxon>Gunneridae</taxon>
        <taxon>Pentapetalae</taxon>
        <taxon>rosids</taxon>
        <taxon>fabids</taxon>
        <taxon>Fabales</taxon>
        <taxon>Fabaceae</taxon>
        <taxon>Papilionoideae</taxon>
        <taxon>50 kb inversion clade</taxon>
        <taxon>NPAAA clade</taxon>
        <taxon>Hologalegina</taxon>
        <taxon>IRL clade</taxon>
        <taxon>Trifolieae</taxon>
        <taxon>Medicago</taxon>
    </lineage>
</organism>
<gene>
    <name evidence="1" type="ORF">MtrunA17_Chr4g0055881</name>
</gene>
<protein>
    <submittedName>
        <fullName evidence="1">Uncharacterized protein</fullName>
    </submittedName>
</protein>
<evidence type="ECO:0000313" key="1">
    <source>
        <dbReference type="EMBL" id="RHN63214.1"/>
    </source>
</evidence>